<accession>A0A8S5UPG2</accession>
<reference evidence="1" key="1">
    <citation type="journal article" date="2021" name="Proc. Natl. Acad. Sci. U.S.A.">
        <title>A Catalog of Tens of Thousands of Viruses from Human Metagenomes Reveals Hidden Associations with Chronic Diseases.</title>
        <authorList>
            <person name="Tisza M.J."/>
            <person name="Buck C.B."/>
        </authorList>
    </citation>
    <scope>NUCLEOTIDE SEQUENCE</scope>
    <source>
        <strain evidence="1">CtG4L18</strain>
    </source>
</reference>
<dbReference type="EMBL" id="BK016114">
    <property type="protein sequence ID" value="DAF96385.1"/>
    <property type="molecule type" value="Genomic_DNA"/>
</dbReference>
<proteinExistence type="predicted"/>
<name>A0A8S5UPG2_9CAUD</name>
<evidence type="ECO:0000313" key="1">
    <source>
        <dbReference type="EMBL" id="DAF96385.1"/>
    </source>
</evidence>
<organism evidence="1">
    <name type="scientific">Podoviridae sp. ctG4L18</name>
    <dbReference type="NCBI Taxonomy" id="2825234"/>
    <lineage>
        <taxon>Viruses</taxon>
        <taxon>Duplodnaviria</taxon>
        <taxon>Heunggongvirae</taxon>
        <taxon>Uroviricota</taxon>
        <taxon>Caudoviricetes</taxon>
    </lineage>
</organism>
<protein>
    <submittedName>
        <fullName evidence="1">Uncharacterized protein</fullName>
    </submittedName>
</protein>
<sequence>MILLYYFSRTKRTITHTCLETLFMDQTFLKQNCRNLYKISYNQ</sequence>